<keyword evidence="2" id="KW-0378">Hydrolase</keyword>
<evidence type="ECO:0000259" key="4">
    <source>
        <dbReference type="Pfam" id="PF01095"/>
    </source>
</evidence>
<dbReference type="InterPro" id="IPR011050">
    <property type="entry name" value="Pectin_lyase_fold/virulence"/>
</dbReference>
<evidence type="ECO:0000313" key="6">
    <source>
        <dbReference type="Proteomes" id="UP001415857"/>
    </source>
</evidence>
<evidence type="ECO:0000313" key="5">
    <source>
        <dbReference type="EMBL" id="KAK9288258.1"/>
    </source>
</evidence>
<keyword evidence="6" id="KW-1185">Reference proteome</keyword>
<keyword evidence="3" id="KW-0063">Aspartyl esterase</keyword>
<feature type="domain" description="Pectinesterase catalytic" evidence="4">
    <location>
        <begin position="30"/>
        <end position="260"/>
    </location>
</feature>
<dbReference type="EMBL" id="JBBPBK010000003">
    <property type="protein sequence ID" value="KAK9288258.1"/>
    <property type="molecule type" value="Genomic_DNA"/>
</dbReference>
<proteinExistence type="predicted"/>
<dbReference type="Proteomes" id="UP001415857">
    <property type="component" value="Unassembled WGS sequence"/>
</dbReference>
<dbReference type="PANTHER" id="PTHR31707">
    <property type="entry name" value="PECTINESTERASE"/>
    <property type="match status" value="1"/>
</dbReference>
<dbReference type="InterPro" id="IPR000070">
    <property type="entry name" value="Pectinesterase_cat"/>
</dbReference>
<evidence type="ECO:0000256" key="2">
    <source>
        <dbReference type="ARBA" id="ARBA00022801"/>
    </source>
</evidence>
<protein>
    <recommendedName>
        <fullName evidence="4">Pectinesterase catalytic domain-containing protein</fullName>
    </recommendedName>
</protein>
<dbReference type="AlphaFoldDB" id="A0AAP0RZT1"/>
<evidence type="ECO:0000256" key="1">
    <source>
        <dbReference type="ARBA" id="ARBA00005184"/>
    </source>
</evidence>
<dbReference type="Gene3D" id="2.160.20.10">
    <property type="entry name" value="Single-stranded right-handed beta-helix, Pectin lyase-like"/>
    <property type="match status" value="1"/>
</dbReference>
<dbReference type="SUPFAM" id="SSF51126">
    <property type="entry name" value="Pectin lyase-like"/>
    <property type="match status" value="1"/>
</dbReference>
<sequence>MGTGKWGAETLGEEKRWLSGFVKKQKVKRKGKEGTYSENVEVPSDKSNIVFIGDGSTKIVVTAIGVTAQASELWIVEHSVNVKADGFVAKYMTFENSATPEQGQAAAVVSRSNLSVFYQCASVGYQDTLIAQDGWQFYRECDIYGSVDFICGGALAVFQKCNLYVNLPDHVFTITAQSKDSLESFSGYSIHNCSITVSPETKKANKTQMKGYLGRPWREYSTVVVMESFLDDILVPAGWSSWEETPLNKLTYGEFNNSGLQHCSHLR</sequence>
<gene>
    <name evidence="5" type="ORF">L1049_016708</name>
</gene>
<comment type="caution">
    <text evidence="5">The sequence shown here is derived from an EMBL/GenBank/DDBJ whole genome shotgun (WGS) entry which is preliminary data.</text>
</comment>
<reference evidence="5 6" key="1">
    <citation type="journal article" date="2024" name="Plant J.">
        <title>Genome sequences and population genomics reveal climatic adaptation and genomic divergence between two closely related sweetgum species.</title>
        <authorList>
            <person name="Xu W.Q."/>
            <person name="Ren C.Q."/>
            <person name="Zhang X.Y."/>
            <person name="Comes H.P."/>
            <person name="Liu X.H."/>
            <person name="Li Y.G."/>
            <person name="Kettle C.J."/>
            <person name="Jalonen R."/>
            <person name="Gaisberger H."/>
            <person name="Ma Y.Z."/>
            <person name="Qiu Y.X."/>
        </authorList>
    </citation>
    <scope>NUCLEOTIDE SEQUENCE [LARGE SCALE GENOMIC DNA]</scope>
    <source>
        <strain evidence="5">Hangzhou</strain>
    </source>
</reference>
<dbReference type="Pfam" id="PF01095">
    <property type="entry name" value="Pectinesterase"/>
    <property type="match status" value="1"/>
</dbReference>
<organism evidence="5 6">
    <name type="scientific">Liquidambar formosana</name>
    <name type="common">Formosan gum</name>
    <dbReference type="NCBI Taxonomy" id="63359"/>
    <lineage>
        <taxon>Eukaryota</taxon>
        <taxon>Viridiplantae</taxon>
        <taxon>Streptophyta</taxon>
        <taxon>Embryophyta</taxon>
        <taxon>Tracheophyta</taxon>
        <taxon>Spermatophyta</taxon>
        <taxon>Magnoliopsida</taxon>
        <taxon>eudicotyledons</taxon>
        <taxon>Gunneridae</taxon>
        <taxon>Pentapetalae</taxon>
        <taxon>Saxifragales</taxon>
        <taxon>Altingiaceae</taxon>
        <taxon>Liquidambar</taxon>
    </lineage>
</organism>
<comment type="pathway">
    <text evidence="1">Glycan metabolism; pectin degradation; 2-dehydro-3-deoxy-D-gluconate from pectin: step 1/5.</text>
</comment>
<accession>A0AAP0RZT1</accession>
<dbReference type="GO" id="GO:0042545">
    <property type="term" value="P:cell wall modification"/>
    <property type="evidence" value="ECO:0007669"/>
    <property type="project" value="InterPro"/>
</dbReference>
<dbReference type="GO" id="GO:0030599">
    <property type="term" value="F:pectinesterase activity"/>
    <property type="evidence" value="ECO:0007669"/>
    <property type="project" value="InterPro"/>
</dbReference>
<dbReference type="InterPro" id="IPR012334">
    <property type="entry name" value="Pectin_lyas_fold"/>
</dbReference>
<evidence type="ECO:0000256" key="3">
    <source>
        <dbReference type="ARBA" id="ARBA00023085"/>
    </source>
</evidence>
<name>A0AAP0RZT1_LIQFO</name>